<comment type="similarity">
    <text evidence="1 4">Belongs to the V-ATPase D subunit family.</text>
</comment>
<evidence type="ECO:0000256" key="4">
    <source>
        <dbReference type="HAMAP-Rule" id="MF_00271"/>
    </source>
</evidence>
<dbReference type="GO" id="GO:0005524">
    <property type="term" value="F:ATP binding"/>
    <property type="evidence" value="ECO:0007669"/>
    <property type="project" value="UniProtKB-UniRule"/>
</dbReference>
<organism evidence="6 7">
    <name type="scientific">Truepera radiovictrix (strain DSM 17093 / CIP 108686 / LMG 22925 / RQ-24)</name>
    <dbReference type="NCBI Taxonomy" id="649638"/>
    <lineage>
        <taxon>Bacteria</taxon>
        <taxon>Thermotogati</taxon>
        <taxon>Deinococcota</taxon>
        <taxon>Deinococci</taxon>
        <taxon>Trueperales</taxon>
        <taxon>Trueperaceae</taxon>
        <taxon>Truepera</taxon>
    </lineage>
</organism>
<feature type="region of interest" description="Disordered" evidence="5">
    <location>
        <begin position="202"/>
        <end position="234"/>
    </location>
</feature>
<evidence type="ECO:0000256" key="3">
    <source>
        <dbReference type="ARBA" id="ARBA00023065"/>
    </source>
</evidence>
<keyword evidence="4" id="KW-0066">ATP synthesis</keyword>
<keyword evidence="7" id="KW-1185">Reference proteome</keyword>
<proteinExistence type="inferred from homology"/>
<dbReference type="OrthoDB" id="9781718at2"/>
<dbReference type="Gene3D" id="1.10.287.3240">
    <property type="match status" value="1"/>
</dbReference>
<dbReference type="RefSeq" id="WP_013178495.1">
    <property type="nucleotide sequence ID" value="NC_014221.1"/>
</dbReference>
<evidence type="ECO:0000313" key="7">
    <source>
        <dbReference type="Proteomes" id="UP000000379"/>
    </source>
</evidence>
<dbReference type="eggNOG" id="COG1394">
    <property type="taxonomic scope" value="Bacteria"/>
</dbReference>
<accession>D7CQZ6</accession>
<evidence type="ECO:0000256" key="5">
    <source>
        <dbReference type="SAM" id="MobiDB-lite"/>
    </source>
</evidence>
<feature type="compositionally biased region" description="Basic and acidic residues" evidence="5">
    <location>
        <begin position="202"/>
        <end position="221"/>
    </location>
</feature>
<dbReference type="GO" id="GO:0042777">
    <property type="term" value="P:proton motive force-driven plasma membrane ATP synthesis"/>
    <property type="evidence" value="ECO:0007669"/>
    <property type="project" value="UniProtKB-UniRule"/>
</dbReference>
<evidence type="ECO:0000256" key="2">
    <source>
        <dbReference type="ARBA" id="ARBA00022448"/>
    </source>
</evidence>
<dbReference type="STRING" id="649638.Trad_2016"/>
<dbReference type="EMBL" id="CP002049">
    <property type="protein sequence ID" value="ADI15130.1"/>
    <property type="molecule type" value="Genomic_DNA"/>
</dbReference>
<dbReference type="PANTHER" id="PTHR11671">
    <property type="entry name" value="V-TYPE ATP SYNTHASE SUBUNIT D"/>
    <property type="match status" value="1"/>
</dbReference>
<dbReference type="NCBIfam" id="TIGR00309">
    <property type="entry name" value="V_ATPase_subD"/>
    <property type="match status" value="1"/>
</dbReference>
<dbReference type="Pfam" id="PF01813">
    <property type="entry name" value="ATP-synt_D"/>
    <property type="match status" value="1"/>
</dbReference>
<keyword evidence="3 4" id="KW-0406">Ion transport</keyword>
<gene>
    <name evidence="4" type="primary">atpD</name>
    <name evidence="6" type="ordered locus">Trad_2016</name>
</gene>
<dbReference type="Proteomes" id="UP000000379">
    <property type="component" value="Chromosome"/>
</dbReference>
<dbReference type="GO" id="GO:0046933">
    <property type="term" value="F:proton-transporting ATP synthase activity, rotational mechanism"/>
    <property type="evidence" value="ECO:0007669"/>
    <property type="project" value="UniProtKB-UniRule"/>
</dbReference>
<reference evidence="6 7" key="2">
    <citation type="journal article" date="2011" name="Stand. Genomic Sci.">
        <title>Complete genome sequence of Truepera radiovictrix type strain (RQ-24).</title>
        <authorList>
            <person name="Ivanova N."/>
            <person name="Rohde C."/>
            <person name="Munk C."/>
            <person name="Nolan M."/>
            <person name="Lucas S."/>
            <person name="Del Rio T.G."/>
            <person name="Tice H."/>
            <person name="Deshpande S."/>
            <person name="Cheng J.F."/>
            <person name="Tapia R."/>
            <person name="Han C."/>
            <person name="Goodwin L."/>
            <person name="Pitluck S."/>
            <person name="Liolios K."/>
            <person name="Mavromatis K."/>
            <person name="Mikhailova N."/>
            <person name="Pati A."/>
            <person name="Chen A."/>
            <person name="Palaniappan K."/>
            <person name="Land M."/>
            <person name="Hauser L."/>
            <person name="Chang Y.J."/>
            <person name="Jeffries C.D."/>
            <person name="Brambilla E."/>
            <person name="Rohde M."/>
            <person name="Goker M."/>
            <person name="Tindall B.J."/>
            <person name="Woyke T."/>
            <person name="Bristow J."/>
            <person name="Eisen J.A."/>
            <person name="Markowitz V."/>
            <person name="Hugenholtz P."/>
            <person name="Kyrpides N.C."/>
            <person name="Klenk H.P."/>
            <person name="Lapidus A."/>
        </authorList>
    </citation>
    <scope>NUCLEOTIDE SEQUENCE [LARGE SCALE GENOMIC DNA]</scope>
    <source>
        <strain evidence="7">DSM 17093 / CIP 108686 / LMG 22925 / RQ-24</strain>
    </source>
</reference>
<dbReference type="HOGENOM" id="CLU_069688_2_1_0"/>
<name>D7CQZ6_TRURR</name>
<dbReference type="HAMAP" id="MF_00271">
    <property type="entry name" value="ATP_synth_D_arch"/>
    <property type="match status" value="1"/>
</dbReference>
<dbReference type="InterPro" id="IPR002699">
    <property type="entry name" value="V_ATPase_D"/>
</dbReference>
<evidence type="ECO:0000256" key="1">
    <source>
        <dbReference type="ARBA" id="ARBA00005850"/>
    </source>
</evidence>
<reference evidence="7" key="1">
    <citation type="submission" date="2010-05" db="EMBL/GenBank/DDBJ databases">
        <title>The complete genome of Truepera radiovictris DSM 17093.</title>
        <authorList>
            <consortium name="US DOE Joint Genome Institute (JGI-PGF)"/>
            <person name="Lucas S."/>
            <person name="Copeland A."/>
            <person name="Lapidus A."/>
            <person name="Glavina del Rio T."/>
            <person name="Dalin E."/>
            <person name="Tice H."/>
            <person name="Bruce D."/>
            <person name="Goodwin L."/>
            <person name="Pitluck S."/>
            <person name="Kyrpides N."/>
            <person name="Mavromatis K."/>
            <person name="Ovchinnikova G."/>
            <person name="Munk A.C."/>
            <person name="Detter J.C."/>
            <person name="Han C."/>
            <person name="Tapia R."/>
            <person name="Land M."/>
            <person name="Hauser L."/>
            <person name="Markowitz V."/>
            <person name="Cheng J.-F."/>
            <person name="Hugenholtz P."/>
            <person name="Woyke T."/>
            <person name="Wu D."/>
            <person name="Tindall B."/>
            <person name="Pomrenke H.G."/>
            <person name="Brambilla E."/>
            <person name="Klenk H.-P."/>
            <person name="Eisen J.A."/>
        </authorList>
    </citation>
    <scope>NUCLEOTIDE SEQUENCE [LARGE SCALE GENOMIC DNA]</scope>
    <source>
        <strain evidence="7">DSM 17093 / CIP 108686 / LMG 22925 / RQ-24</strain>
    </source>
</reference>
<dbReference type="KEGG" id="tra:Trad_2016"/>
<comment type="function">
    <text evidence="4">Produces ATP from ADP in the presence of a proton gradient across the membrane.</text>
</comment>
<dbReference type="AlphaFoldDB" id="D7CQZ6"/>
<protein>
    <recommendedName>
        <fullName evidence="4">V-type ATP synthase subunit D</fullName>
    </recommendedName>
    <alternativeName>
        <fullName evidence="4">V-ATPase subunit D</fullName>
    </alternativeName>
</protein>
<keyword evidence="2 4" id="KW-0813">Transport</keyword>
<keyword evidence="4" id="KW-0375">Hydrogen ion transport</keyword>
<sequence>MAETIAPTRSNLLQRREQLKLANRGADLLKRKRDALIGEFFSLVQASLKARRALNQAGREAYFSLFLAKAWDGPEAVESLSLAARTGLDLDVKVENLFGVKVPQVQPPTFDRSLPFSPVGAGARTLEAASQFRALTEALVRVAATETRLRLVGEEIKKTSRRVNALEQIVIPGVAQQIKDIRSVLDQRALEEITVLKRIKAKLDAREEAEAQEGARTEGKAQRSGPPEATAQVG</sequence>
<evidence type="ECO:0000313" key="6">
    <source>
        <dbReference type="EMBL" id="ADI15130.1"/>
    </source>
</evidence>
<dbReference type="GO" id="GO:0046961">
    <property type="term" value="F:proton-transporting ATPase activity, rotational mechanism"/>
    <property type="evidence" value="ECO:0007669"/>
    <property type="project" value="InterPro"/>
</dbReference>